<dbReference type="InterPro" id="IPR035940">
    <property type="entry name" value="CAP_sf"/>
</dbReference>
<dbReference type="InterPro" id="IPR001119">
    <property type="entry name" value="SLH_dom"/>
</dbReference>
<evidence type="ECO:0000259" key="2">
    <source>
        <dbReference type="PROSITE" id="PS51272"/>
    </source>
</evidence>
<dbReference type="Pfam" id="PF00188">
    <property type="entry name" value="CAP"/>
    <property type="match status" value="1"/>
</dbReference>
<dbReference type="PANTHER" id="PTHR31157:SF1">
    <property type="entry name" value="SCP DOMAIN-CONTAINING PROTEIN"/>
    <property type="match status" value="1"/>
</dbReference>
<accession>A0A511Z308</accession>
<feature type="signal peptide" evidence="1">
    <location>
        <begin position="1"/>
        <end position="25"/>
    </location>
</feature>
<dbReference type="CDD" id="cd05379">
    <property type="entry name" value="CAP_bacterial"/>
    <property type="match status" value="1"/>
</dbReference>
<dbReference type="Pfam" id="PF00395">
    <property type="entry name" value="SLH"/>
    <property type="match status" value="3"/>
</dbReference>
<dbReference type="PROSITE" id="PS51272">
    <property type="entry name" value="SLH"/>
    <property type="match status" value="3"/>
</dbReference>
<feature type="domain" description="SLH" evidence="2">
    <location>
        <begin position="88"/>
        <end position="143"/>
    </location>
</feature>
<dbReference type="PANTHER" id="PTHR31157">
    <property type="entry name" value="SCP DOMAIN-CONTAINING PROTEIN"/>
    <property type="match status" value="1"/>
</dbReference>
<evidence type="ECO:0000256" key="1">
    <source>
        <dbReference type="SAM" id="SignalP"/>
    </source>
</evidence>
<dbReference type="Gene3D" id="3.40.33.10">
    <property type="entry name" value="CAP"/>
    <property type="match status" value="1"/>
</dbReference>
<dbReference type="RefSeq" id="WP_147054195.1">
    <property type="nucleotide sequence ID" value="NZ_BJYL01000003.1"/>
</dbReference>
<evidence type="ECO:0000313" key="3">
    <source>
        <dbReference type="EMBL" id="GEN81787.1"/>
    </source>
</evidence>
<sequence>MKLKLATALLAAALILPSATEPVQAATFKDVPTTHWAHNAIDTISNEGIINGYPDGTYRLNEPVTRAQAAKIIALATKTKPTHDFTPDFKDVTPAHGAYNHIRALTERGIFNNGGAFNPNAQLTRGQMAKIITLAYDITVDDNDLITFSDVRKINGYYSYITTLAELNITTTEQGGEFKPNDPVTRAQMAAFIQRTNEFDAKRKTGEIYYDQAQQKYVEKVYTIPEPPPSQMDESLASQTINLVNKQRQQQNLAALKEDKALTSIAQTKAEDMVKHNYFAHNSPTYGSVGDMLDRFNYSWTGYGENIAKGYTTAATVVQGWMESPGHRANILQSKFTNIGTGYTTDQNGTPYWVHIFSTK</sequence>
<dbReference type="SUPFAM" id="SSF55797">
    <property type="entry name" value="PR-1-like"/>
    <property type="match status" value="1"/>
</dbReference>
<dbReference type="Proteomes" id="UP000321901">
    <property type="component" value="Unassembled WGS sequence"/>
</dbReference>
<feature type="domain" description="SLH" evidence="2">
    <location>
        <begin position="144"/>
        <end position="207"/>
    </location>
</feature>
<organism evidence="3 4">
    <name type="scientific">Sporosarcina luteola</name>
    <dbReference type="NCBI Taxonomy" id="582850"/>
    <lineage>
        <taxon>Bacteria</taxon>
        <taxon>Bacillati</taxon>
        <taxon>Bacillota</taxon>
        <taxon>Bacilli</taxon>
        <taxon>Bacillales</taxon>
        <taxon>Caryophanaceae</taxon>
        <taxon>Sporosarcina</taxon>
    </lineage>
</organism>
<dbReference type="OrthoDB" id="9783944at2"/>
<comment type="caution">
    <text evidence="3">The sequence shown here is derived from an EMBL/GenBank/DDBJ whole genome shotgun (WGS) entry which is preliminary data.</text>
</comment>
<keyword evidence="4" id="KW-1185">Reference proteome</keyword>
<proteinExistence type="predicted"/>
<dbReference type="EMBL" id="BJYL01000003">
    <property type="protein sequence ID" value="GEN81787.1"/>
    <property type="molecule type" value="Genomic_DNA"/>
</dbReference>
<evidence type="ECO:0000313" key="4">
    <source>
        <dbReference type="Proteomes" id="UP000321901"/>
    </source>
</evidence>
<gene>
    <name evidence="3" type="ORF">SLU01_00990</name>
</gene>
<dbReference type="InterPro" id="IPR014044">
    <property type="entry name" value="CAP_dom"/>
</dbReference>
<reference evidence="3 4" key="1">
    <citation type="submission" date="2019-07" db="EMBL/GenBank/DDBJ databases">
        <title>Whole genome shotgun sequence of Sporosarcina luteola NBRC 105378.</title>
        <authorList>
            <person name="Hosoyama A."/>
            <person name="Uohara A."/>
            <person name="Ohji S."/>
            <person name="Ichikawa N."/>
        </authorList>
    </citation>
    <scope>NUCLEOTIDE SEQUENCE [LARGE SCALE GENOMIC DNA]</scope>
    <source>
        <strain evidence="3 4">NBRC 105378</strain>
    </source>
</reference>
<feature type="domain" description="SLH" evidence="2">
    <location>
        <begin position="24"/>
        <end position="87"/>
    </location>
</feature>
<keyword evidence="1" id="KW-0732">Signal</keyword>
<feature type="chain" id="PRO_5021939166" description="SLH domain-containing protein" evidence="1">
    <location>
        <begin position="26"/>
        <end position="360"/>
    </location>
</feature>
<dbReference type="AlphaFoldDB" id="A0A511Z308"/>
<protein>
    <recommendedName>
        <fullName evidence="2">SLH domain-containing protein</fullName>
    </recommendedName>
</protein>
<name>A0A511Z308_9BACL</name>